<reference evidence="9" key="1">
    <citation type="submission" date="2014-11" db="EMBL/GenBank/DDBJ databases">
        <authorList>
            <person name="Otto D Thomas"/>
            <person name="Naeem Raeece"/>
        </authorList>
    </citation>
    <scope>NUCLEOTIDE SEQUENCE</scope>
</reference>
<gene>
    <name evidence="9" type="ORF">Cvel_24968</name>
</gene>
<feature type="region of interest" description="Disordered" evidence="6">
    <location>
        <begin position="95"/>
        <end position="164"/>
    </location>
</feature>
<feature type="compositionally biased region" description="Basic and acidic residues" evidence="6">
    <location>
        <begin position="37"/>
        <end position="55"/>
    </location>
</feature>
<feature type="region of interest" description="Disordered" evidence="6">
    <location>
        <begin position="31"/>
        <end position="55"/>
    </location>
</feature>
<dbReference type="Pfam" id="PF17862">
    <property type="entry name" value="AAA_lid_3"/>
    <property type="match status" value="1"/>
</dbReference>
<sequence>MRLSAVGAFLFPGLCLGLSLGFGGRRRSVPASLSGRFPEERKRKTQEEGDAAERENDAAVSLNLVETFLPLELSLEEGEGPLVFSLDASPDLETESVGWLGKNGGKGEDDSEAAAAAETAEGVGEGEGTGGGDDPTGGDDDSSPSSAPEDDGEDSQTSGGLQGGAEGLVKVREGSPMTWPPEAFAAVAACWTEVVETPEALRYLKEAGRGASSVQKLRASEFDQEEDEREEVGMKRGGARQARVVTKFTSRFVFEFDHRLGIIGQKTLVDRGLLRELWGGAQLAFSPQVLRKLEGLPGLSRAVRLVAPDATHDMQVGLFRALAASSGRDCHFVYLDDLVLRAVKEAARARGVPDKYLTVSYLIDALLGVAEGIGKPFVVCLGDRGRGVLGSPAASSMLARALYGSHSRGGNGTGRPSGASVFFCLASAENPRVPPSLHEEEFGEGNISAGGQETAADQQNKRQQQQQQGKKPRNRVNIFFYREPPPEPPRGMGMQTRGGMGGPPGPGAEYGRPIQTSPNFYLTLAGDIPNRPSLQGQLEHFERRARAREEMEKEERKKAEEEGREYTEKQNPMPPVPQEVPPGFCEFLGHFLADLIGDQPDRMERFIRDQLRNDPSIRHIVIEVHPPDSALPPHHPGSRQQQRPGQAPPPGTRPPPGQNYPPPNVHSILNWLQNTLSGKGAEGGGQGPGDFGFGQGGPPQQQQQQQPHPSEDAAEAVKLENHPSTGDDNEIEALTSEAAELLGLFHTVEMQPPRDAVLRSVWDSWVEADIGEKTWGANAELLRSVLEMHKIECAGLHLLRRSASRRPLTPPEAKAIVARALKNEMSRGAPAAAAAFRSSRSEGKGGEGEGENALLVSADEADDDVCALSAESLEEALADVLRESGGTGGVGESVVRTRAEVASLAANKHEKALVASVVTPQDLGVNYDEIGGLTEVKELMRECITYPLKYPHLYQEGIAGEAVKGVLLFGPPGTGKTMLAKAVATEGGATFMSVDASSIENMWLGESEKMAKAVFTLARKLSPCVIFLDEVDSMLSSRDRGDDSSHGTLTSLKTTIMQEWDGLRTTKDRVVVIGSTNRPFALDEAVLRRMPRRILVDLPDLETREEILRVSLAGNRVAHGTNLTSLAEKMEGYTGSDIKEACREAVTKISHELARNLENRLRLGVGGYAAGAEAGPSAPGETEAGSGGEAERAAEGEGEGQEQGGSGGAYVSALSSNAKLRPVTEDDIMSAIKKLSASVNQTGKELEKVWEWNDKYGEMPRKKAKRRPWPPNLAIYL</sequence>
<dbReference type="Pfam" id="PF00004">
    <property type="entry name" value="AAA"/>
    <property type="match status" value="1"/>
</dbReference>
<keyword evidence="3" id="KW-0496">Mitochondrion</keyword>
<evidence type="ECO:0000256" key="7">
    <source>
        <dbReference type="SAM" id="SignalP"/>
    </source>
</evidence>
<dbReference type="Gene3D" id="3.40.50.300">
    <property type="entry name" value="P-loop containing nucleotide triphosphate hydrolases"/>
    <property type="match status" value="1"/>
</dbReference>
<organism evidence="9">
    <name type="scientific">Chromera velia CCMP2878</name>
    <dbReference type="NCBI Taxonomy" id="1169474"/>
    <lineage>
        <taxon>Eukaryota</taxon>
        <taxon>Sar</taxon>
        <taxon>Alveolata</taxon>
        <taxon>Colpodellida</taxon>
        <taxon>Chromeraceae</taxon>
        <taxon>Chromera</taxon>
    </lineage>
</organism>
<evidence type="ECO:0000256" key="5">
    <source>
        <dbReference type="ARBA" id="ARBA00023054"/>
    </source>
</evidence>
<feature type="compositionally biased region" description="Pro residues" evidence="6">
    <location>
        <begin position="646"/>
        <end position="664"/>
    </location>
</feature>
<dbReference type="VEuPathDB" id="CryptoDB:Cvel_24968"/>
<feature type="domain" description="AAA+ ATPase" evidence="8">
    <location>
        <begin position="962"/>
        <end position="1100"/>
    </location>
</feature>
<feature type="region of interest" description="Disordered" evidence="6">
    <location>
        <begin position="626"/>
        <end position="715"/>
    </location>
</feature>
<dbReference type="Gene3D" id="1.10.8.60">
    <property type="match status" value="1"/>
</dbReference>
<feature type="compositionally biased region" description="Low complexity" evidence="6">
    <location>
        <begin position="113"/>
        <end position="122"/>
    </location>
</feature>
<dbReference type="FunFam" id="3.40.50.300:FF:001025">
    <property type="entry name" value="ATPase family, AAA domain-containing 2B"/>
    <property type="match status" value="1"/>
</dbReference>
<evidence type="ECO:0000256" key="1">
    <source>
        <dbReference type="ARBA" id="ARBA00004572"/>
    </source>
</evidence>
<feature type="chain" id="PRO_5005191096" description="AAA+ ATPase domain-containing protein" evidence="7">
    <location>
        <begin position="18"/>
        <end position="1277"/>
    </location>
</feature>
<evidence type="ECO:0000256" key="6">
    <source>
        <dbReference type="SAM" id="MobiDB-lite"/>
    </source>
</evidence>
<feature type="compositionally biased region" description="Gly residues" evidence="6">
    <location>
        <begin position="680"/>
        <end position="697"/>
    </location>
</feature>
<comment type="subcellular location">
    <subcellularLocation>
        <location evidence="1">Mitochondrion outer membrane</location>
        <topology evidence="1">Single-pass membrane protein</topology>
    </subcellularLocation>
</comment>
<dbReference type="EMBL" id="CDMZ01001946">
    <property type="protein sequence ID" value="CEM39671.1"/>
    <property type="molecule type" value="Genomic_DNA"/>
</dbReference>
<dbReference type="GO" id="GO:0016887">
    <property type="term" value="F:ATP hydrolysis activity"/>
    <property type="evidence" value="ECO:0007669"/>
    <property type="project" value="InterPro"/>
</dbReference>
<feature type="compositionally biased region" description="Acidic residues" evidence="6">
    <location>
        <begin position="136"/>
        <end position="154"/>
    </location>
</feature>
<keyword evidence="5" id="KW-0175">Coiled coil</keyword>
<dbReference type="InterPro" id="IPR051701">
    <property type="entry name" value="Mito_OM_Translocase_MSP1"/>
</dbReference>
<dbReference type="InterPro" id="IPR003959">
    <property type="entry name" value="ATPase_AAA_core"/>
</dbReference>
<feature type="region of interest" description="Disordered" evidence="6">
    <location>
        <begin position="1171"/>
        <end position="1210"/>
    </location>
</feature>
<keyword evidence="3" id="KW-0472">Membrane</keyword>
<evidence type="ECO:0000256" key="4">
    <source>
        <dbReference type="ARBA" id="ARBA00022840"/>
    </source>
</evidence>
<evidence type="ECO:0000259" key="8">
    <source>
        <dbReference type="SMART" id="SM00382"/>
    </source>
</evidence>
<dbReference type="SUPFAM" id="SSF52540">
    <property type="entry name" value="P-loop containing nucleoside triphosphate hydrolases"/>
    <property type="match status" value="1"/>
</dbReference>
<keyword evidence="2" id="KW-0547">Nucleotide-binding</keyword>
<evidence type="ECO:0000256" key="2">
    <source>
        <dbReference type="ARBA" id="ARBA00022741"/>
    </source>
</evidence>
<proteinExistence type="predicted"/>
<dbReference type="PANTHER" id="PTHR45644:SF56">
    <property type="entry name" value="AAA ATPASE, PUTATIVE (AFU_ORTHOLOGUE AFUA_2G12920)-RELATED"/>
    <property type="match status" value="1"/>
</dbReference>
<keyword evidence="4" id="KW-0067">ATP-binding</keyword>
<keyword evidence="7" id="KW-0732">Signal</keyword>
<dbReference type="GO" id="GO:0005741">
    <property type="term" value="C:mitochondrial outer membrane"/>
    <property type="evidence" value="ECO:0007669"/>
    <property type="project" value="UniProtKB-SubCell"/>
</dbReference>
<feature type="region of interest" description="Disordered" evidence="6">
    <location>
        <begin position="548"/>
        <end position="577"/>
    </location>
</feature>
<evidence type="ECO:0000313" key="9">
    <source>
        <dbReference type="EMBL" id="CEM39671.1"/>
    </source>
</evidence>
<feature type="region of interest" description="Disordered" evidence="6">
    <location>
        <begin position="434"/>
        <end position="476"/>
    </location>
</feature>
<dbReference type="InterPro" id="IPR003593">
    <property type="entry name" value="AAA+_ATPase"/>
</dbReference>
<name>A0A0G4H7E7_9ALVE</name>
<evidence type="ECO:0000256" key="3">
    <source>
        <dbReference type="ARBA" id="ARBA00022787"/>
    </source>
</evidence>
<protein>
    <recommendedName>
        <fullName evidence="8">AAA+ ATPase domain-containing protein</fullName>
    </recommendedName>
</protein>
<accession>A0A0G4H7E7</accession>
<dbReference type="AlphaFoldDB" id="A0A0G4H7E7"/>
<feature type="compositionally biased region" description="Low complexity" evidence="6">
    <location>
        <begin position="698"/>
        <end position="707"/>
    </location>
</feature>
<dbReference type="PANTHER" id="PTHR45644">
    <property type="entry name" value="AAA ATPASE, PUTATIVE (AFU_ORTHOLOGUE AFUA_2G12920)-RELATED-RELATED"/>
    <property type="match status" value="1"/>
</dbReference>
<feature type="compositionally biased region" description="Low complexity" evidence="6">
    <location>
        <begin position="1171"/>
        <end position="1184"/>
    </location>
</feature>
<dbReference type="InterPro" id="IPR027417">
    <property type="entry name" value="P-loop_NTPase"/>
</dbReference>
<dbReference type="SMART" id="SM00382">
    <property type="entry name" value="AAA"/>
    <property type="match status" value="1"/>
</dbReference>
<dbReference type="GO" id="GO:0005524">
    <property type="term" value="F:ATP binding"/>
    <property type="evidence" value="ECO:0007669"/>
    <property type="project" value="UniProtKB-KW"/>
</dbReference>
<feature type="compositionally biased region" description="Gly residues" evidence="6">
    <location>
        <begin position="123"/>
        <end position="135"/>
    </location>
</feature>
<keyword evidence="3" id="KW-1000">Mitochondrion outer membrane</keyword>
<feature type="signal peptide" evidence="7">
    <location>
        <begin position="1"/>
        <end position="17"/>
    </location>
</feature>
<dbReference type="InterPro" id="IPR041569">
    <property type="entry name" value="AAA_lid_3"/>
</dbReference>
<feature type="compositionally biased region" description="Basic and acidic residues" evidence="6">
    <location>
        <begin position="548"/>
        <end position="568"/>
    </location>
</feature>